<evidence type="ECO:0000313" key="10">
    <source>
        <dbReference type="EMBL" id="RYL98418.1"/>
    </source>
</evidence>
<keyword evidence="7" id="KW-0997">Cell inner membrane</keyword>
<evidence type="ECO:0000256" key="5">
    <source>
        <dbReference type="ARBA" id="ARBA00022989"/>
    </source>
</evidence>
<comment type="caution">
    <text evidence="10">The sequence shown here is derived from an EMBL/GenBank/DDBJ whole genome shotgun (WGS) entry which is preliminary data.</text>
</comment>
<dbReference type="InterPro" id="IPR045275">
    <property type="entry name" value="MscS_archaea/bacteria_type"/>
</dbReference>
<evidence type="ECO:0000256" key="4">
    <source>
        <dbReference type="ARBA" id="ARBA00022692"/>
    </source>
</evidence>
<dbReference type="InterPro" id="IPR049142">
    <property type="entry name" value="MS_channel_1st"/>
</dbReference>
<dbReference type="EMBL" id="SEOM01000009">
    <property type="protein sequence ID" value="RYL98418.1"/>
    <property type="molecule type" value="Genomic_DNA"/>
</dbReference>
<feature type="transmembrane region" description="Helical" evidence="7">
    <location>
        <begin position="134"/>
        <end position="158"/>
    </location>
</feature>
<dbReference type="Pfam" id="PF00924">
    <property type="entry name" value="MS_channel_2nd"/>
    <property type="match status" value="1"/>
</dbReference>
<feature type="transmembrane region" description="Helical" evidence="7">
    <location>
        <begin position="90"/>
        <end position="113"/>
    </location>
</feature>
<feature type="domain" description="Mechanosensitive ion channel transmembrane helices 2/3" evidence="9">
    <location>
        <begin position="146"/>
        <end position="185"/>
    </location>
</feature>
<dbReference type="InterPro" id="IPR010920">
    <property type="entry name" value="LSM_dom_sf"/>
</dbReference>
<comment type="subunit">
    <text evidence="7">Homoheptamer.</text>
</comment>
<dbReference type="Pfam" id="PF21088">
    <property type="entry name" value="MS_channel_1st"/>
    <property type="match status" value="1"/>
</dbReference>
<dbReference type="GO" id="GO:0008381">
    <property type="term" value="F:mechanosensitive monoatomic ion channel activity"/>
    <property type="evidence" value="ECO:0007669"/>
    <property type="project" value="InterPro"/>
</dbReference>
<keyword evidence="5 7" id="KW-1133">Transmembrane helix</keyword>
<feature type="transmembrane region" description="Helical" evidence="7">
    <location>
        <begin position="62"/>
        <end position="84"/>
    </location>
</feature>
<evidence type="ECO:0000259" key="8">
    <source>
        <dbReference type="Pfam" id="PF00924"/>
    </source>
</evidence>
<organism evidence="10 11">
    <name type="scientific">Sphingobium indicum</name>
    <dbReference type="NCBI Taxonomy" id="332055"/>
    <lineage>
        <taxon>Bacteria</taxon>
        <taxon>Pseudomonadati</taxon>
        <taxon>Pseudomonadota</taxon>
        <taxon>Alphaproteobacteria</taxon>
        <taxon>Sphingomonadales</taxon>
        <taxon>Sphingomonadaceae</taxon>
        <taxon>Sphingobium</taxon>
    </lineage>
</organism>
<dbReference type="AlphaFoldDB" id="A0A4Q4IXP2"/>
<protein>
    <recommendedName>
        <fullName evidence="7">Small-conductance mechanosensitive channel</fullName>
    </recommendedName>
</protein>
<keyword evidence="7" id="KW-0813">Transport</keyword>
<evidence type="ECO:0000256" key="2">
    <source>
        <dbReference type="ARBA" id="ARBA00008017"/>
    </source>
</evidence>
<proteinExistence type="inferred from homology"/>
<dbReference type="Gene3D" id="2.30.30.60">
    <property type="match status" value="1"/>
</dbReference>
<name>A0A4Q4IXP2_9SPHN</name>
<evidence type="ECO:0000256" key="7">
    <source>
        <dbReference type="RuleBase" id="RU369025"/>
    </source>
</evidence>
<evidence type="ECO:0000256" key="3">
    <source>
        <dbReference type="ARBA" id="ARBA00022475"/>
    </source>
</evidence>
<evidence type="ECO:0000259" key="9">
    <source>
        <dbReference type="Pfam" id="PF21088"/>
    </source>
</evidence>
<evidence type="ECO:0000256" key="1">
    <source>
        <dbReference type="ARBA" id="ARBA00004651"/>
    </source>
</evidence>
<dbReference type="PANTHER" id="PTHR30221">
    <property type="entry name" value="SMALL-CONDUCTANCE MECHANOSENSITIVE CHANNEL"/>
    <property type="match status" value="1"/>
</dbReference>
<dbReference type="Gene3D" id="1.10.287.1260">
    <property type="match status" value="1"/>
</dbReference>
<gene>
    <name evidence="10" type="ORF">EWH08_17655</name>
</gene>
<dbReference type="SUPFAM" id="SSF82861">
    <property type="entry name" value="Mechanosensitive channel protein MscS (YggB), transmembrane region"/>
    <property type="match status" value="1"/>
</dbReference>
<dbReference type="InterPro" id="IPR011066">
    <property type="entry name" value="MscS_channel_C_sf"/>
</dbReference>
<dbReference type="InterPro" id="IPR023408">
    <property type="entry name" value="MscS_beta-dom_sf"/>
</dbReference>
<feature type="transmembrane region" description="Helical" evidence="7">
    <location>
        <begin position="20"/>
        <end position="42"/>
    </location>
</feature>
<comment type="subcellular location">
    <subcellularLocation>
        <location evidence="7">Cell inner membrane</location>
        <topology evidence="7">Multi-pass membrane protein</topology>
    </subcellularLocation>
    <subcellularLocation>
        <location evidence="1">Cell membrane</location>
        <topology evidence="1">Multi-pass membrane protein</topology>
    </subcellularLocation>
</comment>
<sequence length="371" mass="40226">MNPRFSFDRMIDEATLWIGANWLEIAIATAAGAAIYLLLNLVRGWSVKLCQRGEGAASWYSILGRAFGRTGQIFMILVAARLVVGYADAPAWLTTTIATLFTISAVFQGALWAREVVFGAIEHRMRDQEHNSRALMSALGIIRLLVTISLFAIALVVVLSNLGVNVTGLVTGLGIGGIAIGLAAQGIFADLFAALAILFDRPFRIGDSISYDKGAGSGTVESIGLKSTRIRGGPGEERIIANKKLLDFEILNTTRRLRNRFKFEFVIGYAAAPEVILKIPGLLRDAVESEGYTLIHGGVNGFVSSGISYDVEFESKEADFPPDARDRVTAAILSRFRDNDISFAYPTQVNLLAEKTKPDPPAQVREESGRA</sequence>
<keyword evidence="6 7" id="KW-0472">Membrane</keyword>
<keyword evidence="4 7" id="KW-0812">Transmembrane</keyword>
<keyword evidence="7" id="KW-0406">Ion transport</keyword>
<comment type="function">
    <text evidence="7">Mechanosensitive channel that participates in the regulation of osmotic pressure changes within the cell, opening in response to stretch forces in the membrane lipid bilayer, without the need for other proteins. Contributes to normal resistance to hypoosmotic shock. Forms an ion channel of 1.0 nanosiemens conductance with a slight preference for anions.</text>
</comment>
<comment type="similarity">
    <text evidence="2 7">Belongs to the MscS (TC 1.A.23) family.</text>
</comment>
<reference evidence="10 11" key="1">
    <citation type="submission" date="2019-02" db="EMBL/GenBank/DDBJ databases">
        <authorList>
            <person name="Feng G."/>
        </authorList>
    </citation>
    <scope>NUCLEOTIDE SEQUENCE [LARGE SCALE GENOMIC DNA]</scope>
    <source>
        <strain evidence="10 11">DSM 26779</strain>
    </source>
</reference>
<accession>A0A4Q4IXP2</accession>
<evidence type="ECO:0000256" key="6">
    <source>
        <dbReference type="ARBA" id="ARBA00023136"/>
    </source>
</evidence>
<evidence type="ECO:0000313" key="11">
    <source>
        <dbReference type="Proteomes" id="UP000292734"/>
    </source>
</evidence>
<dbReference type="PANTHER" id="PTHR30221:SF1">
    <property type="entry name" value="SMALL-CONDUCTANCE MECHANOSENSITIVE CHANNEL"/>
    <property type="match status" value="1"/>
</dbReference>
<dbReference type="Proteomes" id="UP000292734">
    <property type="component" value="Unassembled WGS sequence"/>
</dbReference>
<keyword evidence="7" id="KW-0407">Ion channel</keyword>
<dbReference type="SUPFAM" id="SSF50182">
    <property type="entry name" value="Sm-like ribonucleoproteins"/>
    <property type="match status" value="1"/>
</dbReference>
<dbReference type="SUPFAM" id="SSF82689">
    <property type="entry name" value="Mechanosensitive channel protein MscS (YggB), C-terminal domain"/>
    <property type="match status" value="1"/>
</dbReference>
<dbReference type="InterPro" id="IPR006685">
    <property type="entry name" value="MscS_channel_2nd"/>
</dbReference>
<keyword evidence="3" id="KW-1003">Cell membrane</keyword>
<feature type="domain" description="Mechanosensitive ion channel MscS" evidence="8">
    <location>
        <begin position="187"/>
        <end position="255"/>
    </location>
</feature>
<dbReference type="InterPro" id="IPR011014">
    <property type="entry name" value="MscS_channel_TM-2"/>
</dbReference>
<dbReference type="GO" id="GO:0005886">
    <property type="term" value="C:plasma membrane"/>
    <property type="evidence" value="ECO:0007669"/>
    <property type="project" value="UniProtKB-SubCell"/>
</dbReference>